<evidence type="ECO:0000256" key="1">
    <source>
        <dbReference type="SAM" id="Phobius"/>
    </source>
</evidence>
<comment type="caution">
    <text evidence="3">The sequence shown here is derived from an EMBL/GenBank/DDBJ whole genome shotgun (WGS) entry which is preliminary data.</text>
</comment>
<proteinExistence type="predicted"/>
<evidence type="ECO:0000313" key="3">
    <source>
        <dbReference type="EMBL" id="THH29311.1"/>
    </source>
</evidence>
<accession>A0A4S4MVP3</accession>
<protein>
    <recommendedName>
        <fullName evidence="2">DUF6533 domain-containing protein</fullName>
    </recommendedName>
</protein>
<feature type="transmembrane region" description="Helical" evidence="1">
    <location>
        <begin position="91"/>
        <end position="109"/>
    </location>
</feature>
<keyword evidence="1" id="KW-1133">Transmembrane helix</keyword>
<organism evidence="3 4">
    <name type="scientific">Antrodiella citrinella</name>
    <dbReference type="NCBI Taxonomy" id="2447956"/>
    <lineage>
        <taxon>Eukaryota</taxon>
        <taxon>Fungi</taxon>
        <taxon>Dikarya</taxon>
        <taxon>Basidiomycota</taxon>
        <taxon>Agaricomycotina</taxon>
        <taxon>Agaricomycetes</taxon>
        <taxon>Polyporales</taxon>
        <taxon>Steccherinaceae</taxon>
        <taxon>Antrodiella</taxon>
    </lineage>
</organism>
<feature type="domain" description="DUF6533" evidence="2">
    <location>
        <begin position="27"/>
        <end position="64"/>
    </location>
</feature>
<keyword evidence="4" id="KW-1185">Reference proteome</keyword>
<dbReference type="AlphaFoldDB" id="A0A4S4MVP3"/>
<evidence type="ECO:0000313" key="4">
    <source>
        <dbReference type="Proteomes" id="UP000308730"/>
    </source>
</evidence>
<dbReference type="EMBL" id="SGPM01000130">
    <property type="protein sequence ID" value="THH29311.1"/>
    <property type="molecule type" value="Genomic_DNA"/>
</dbReference>
<feature type="transmembrane region" description="Helical" evidence="1">
    <location>
        <begin position="121"/>
        <end position="139"/>
    </location>
</feature>
<dbReference type="Proteomes" id="UP000308730">
    <property type="component" value="Unassembled WGS sequence"/>
</dbReference>
<name>A0A4S4MVP3_9APHY</name>
<reference evidence="3 4" key="1">
    <citation type="submission" date="2019-02" db="EMBL/GenBank/DDBJ databases">
        <title>Genome sequencing of the rare red list fungi Antrodiella citrinella (Flaviporus citrinellus).</title>
        <authorList>
            <person name="Buettner E."/>
            <person name="Kellner H."/>
        </authorList>
    </citation>
    <scope>NUCLEOTIDE SEQUENCE [LARGE SCALE GENOMIC DNA]</scope>
    <source>
        <strain evidence="3 4">DSM 108506</strain>
    </source>
</reference>
<keyword evidence="1" id="KW-0812">Transmembrane</keyword>
<dbReference type="OrthoDB" id="3350812at2759"/>
<dbReference type="InterPro" id="IPR045340">
    <property type="entry name" value="DUF6533"/>
</dbReference>
<dbReference type="Pfam" id="PF20151">
    <property type="entry name" value="DUF6533"/>
    <property type="match status" value="1"/>
</dbReference>
<evidence type="ECO:0000259" key="2">
    <source>
        <dbReference type="Pfam" id="PF20151"/>
    </source>
</evidence>
<sequence>MSAGTLLASNPLVLASLQRVQVVNYFYSVLLYDHVLTFGEEVSLVWPARWKFGKVLFVLARYPPYIDMSVVLWHQLARSPSVELCHDSFRIAGWANIIGISITEVILMMRTWALWSKDIRVVIALLVLGAGCLGGSSYVTNVFLESMTFIHIDKISPQLTGCFVSGGSKLIYVAFILLMVFETGAYLTRNVPLEEH</sequence>
<gene>
    <name evidence="3" type="ORF">EUX98_g4883</name>
</gene>
<keyword evidence="1" id="KW-0472">Membrane</keyword>